<evidence type="ECO:0000313" key="6">
    <source>
        <dbReference type="Proteomes" id="UP001159363"/>
    </source>
</evidence>
<dbReference type="EMBL" id="JARBHB010000013">
    <property type="protein sequence ID" value="KAJ8870721.1"/>
    <property type="molecule type" value="Genomic_DNA"/>
</dbReference>
<evidence type="ECO:0000313" key="5">
    <source>
        <dbReference type="EMBL" id="KAJ8870721.1"/>
    </source>
</evidence>
<dbReference type="Gene3D" id="3.40.50.720">
    <property type="entry name" value="NAD(P)-binding Rossmann-like Domain"/>
    <property type="match status" value="1"/>
</dbReference>
<dbReference type="PANTHER" id="PTHR48075:SF1">
    <property type="entry name" value="LAMBDA-CRYSTALLIN HOMOLOG"/>
    <property type="match status" value="1"/>
</dbReference>
<feature type="domain" description="3-hydroxyacyl-CoA dehydrogenase NAD binding" evidence="4">
    <location>
        <begin position="72"/>
        <end position="113"/>
    </location>
</feature>
<proteinExistence type="predicted"/>
<feature type="region of interest" description="Disordered" evidence="2">
    <location>
        <begin position="999"/>
        <end position="1049"/>
    </location>
</feature>
<dbReference type="PANTHER" id="PTHR48075">
    <property type="entry name" value="3-HYDROXYACYL-COA DEHYDROGENASE FAMILY PROTEIN"/>
    <property type="match status" value="1"/>
</dbReference>
<feature type="region of interest" description="Disordered" evidence="2">
    <location>
        <begin position="1104"/>
        <end position="1271"/>
    </location>
</feature>
<feature type="region of interest" description="Disordered" evidence="2">
    <location>
        <begin position="625"/>
        <end position="652"/>
    </location>
</feature>
<keyword evidence="1" id="KW-0560">Oxidoreductase</keyword>
<protein>
    <recommendedName>
        <fullName evidence="7">3-hydroxyacyl-CoA dehydrogenase</fullName>
    </recommendedName>
</protein>
<dbReference type="InterPro" id="IPR006176">
    <property type="entry name" value="3-OHacyl-CoA_DH_NAD-bd"/>
</dbReference>
<feature type="region of interest" description="Disordered" evidence="2">
    <location>
        <begin position="1280"/>
        <end position="1299"/>
    </location>
</feature>
<dbReference type="SUPFAM" id="SSF48179">
    <property type="entry name" value="6-phosphogluconate dehydrogenase C-terminal domain-like"/>
    <property type="match status" value="1"/>
</dbReference>
<feature type="region of interest" description="Disordered" evidence="2">
    <location>
        <begin position="162"/>
        <end position="184"/>
    </location>
</feature>
<dbReference type="InterPro" id="IPR013328">
    <property type="entry name" value="6PGD_dom2"/>
</dbReference>
<sequence length="1634" mass="179440">MADGVCTSFPTVRRVRYVGRADSHCLAAVNMEKIVTVTVQVWLMRMGGGGGGRCERSVLWFTDCVCVCAVEVNPPYYVPLVEVVAAPWTERSVVNRTRDIMKEIGQVPVCLNKEIEGFVVNRIHLVISPGHHVHSNKSGQYQGEGVVSDLSAGGKREGEDVMMNQGSRRRGHRNEQCPLSRDGMPWNRTLPDPVYLLSPDVPLQLYRVGRDTPQYRWPRLPLYQVPPGRATAVSVARMSRMRTIHIKLYPLPTSSPSIQGLPTEITLPEFNGRNYMDPAICEEYRKHFIPQRQWRPDEEAELFIRWKDRLHRRVYPEQSEAPWTSRNVSMRTEIRWHARVNGPIPFPRQILGHGATLRPPSTPLSSCSHCLGKHFNWDLPPVTRAILDLKLYSTHNEREQGLIRPRTSSGNRTPATHEADEAFPSSTHSPILTPQYPPSPQVECRRTPPCEFPWRDPAGCLTGNRPCQSRDTVKGNPLPPPNKQVQVVNLPWPPACSRATECVTPPYPPLQEDSIARFASIPLPPGSVSPTPLPESAEHNKDREYGTHGMLLYPSFSLFLDKHGESGHVENENLEPPTPTPEDNTVNLATAPTFLEEKVSPMTGLANSLFCMLVTHATATRKQQLTAEEDITTDDSTHQLPKVSDGKEPSCTATNQEVDVNTARDAGPKLSGGPLAWQALGTAAQRWEADGITSRHLIATVCSALGSRRHHVPTPDRYRLLSAGKQTASRPDTRLLPRGGEERDYYSPAAEITTTWRTTQITGTAIQSRAAHTEQVLVQKHNSLKATHAQGWPIDACQSAAQYDCTLYGQLRPIYKPRVLRGGICKQQSESNALRQEAHKPHQQVSPGLTTAEDASPPSSLPKTLSSVHESSSSSVCDRIPPPQLSRAYFPDRKDSAAHYPLAYTRLAESSPLGSTKSYSYLLLLLPTTLPASAFSPPHSPHQPSHHHTPRVSLLTTTLPASAFSPPHSPHQPSHHHTPRISLLTTTLPASAFLTTTLPASAFSPPHSPRQPSHHHTPRVSLLTTTLPASAFSPPHSPRQPSHHHTPRVSLLNHHTPRVSLLTTTLPVSAFSPPHSPRQPSDHHTPRVSLLSTTTPHISLLSTTLPTSAFSPPHSPHQPSHHHTPRVSLLTTTLPASAFSPPHSPRQPSHHHTPRVSLLTTTLPASAFSPPHSPHQPSHHHTPRVSLLTTTLPASAFSPPHSPRQPSHHHTPRVSLLTTTLPASAFSPPHSPRQPSHHHTPRVSLLTTTLPASAFSPPHSPRQPSHHHTPRVSLLTTTLPASAFSPPHPPRQPSHHHTPRVSLLTTTLPASAFSPPHSPRQPSHHHTPRVSLLTTTLPASAFSPPHSPRQPSHHHTPRVSLLTTTLPASAFSPPHSPRQPSHHHTPRVSLLTTTLPASAFSPPHSPRQPSHHHTPRVSLLTTTLPASAFSPPHSPRQPSHHHIPRVSLLTTTLPASAVSPPHSPHQPSSPHSPCTATTPYPHSCQQEADWSRSLAEGCGGDDEDWPRGGMRPAIYTLTGVTPSVSWIGVDDGCGDGVERTGRAIWRSVVVLECLGCIASVAWPVNKTIFTLERPFLLYAILNEVYHLVADNILNVEDVDNVMSEGLGMRYAFLGPLETAHLNAEGNYHCSSALH</sequence>
<evidence type="ECO:0000259" key="4">
    <source>
        <dbReference type="Pfam" id="PF02737"/>
    </source>
</evidence>
<name>A0ABQ9GGI5_9NEOP</name>
<feature type="compositionally biased region" description="Polar residues" evidence="2">
    <location>
        <begin position="1474"/>
        <end position="1486"/>
    </location>
</feature>
<feature type="compositionally biased region" description="Low complexity" evidence="2">
    <location>
        <begin position="1455"/>
        <end position="1473"/>
    </location>
</feature>
<feature type="region of interest" description="Disordered" evidence="2">
    <location>
        <begin position="831"/>
        <end position="890"/>
    </location>
</feature>
<dbReference type="Pfam" id="PF00725">
    <property type="entry name" value="3HCDH"/>
    <property type="match status" value="1"/>
</dbReference>
<feature type="compositionally biased region" description="Low complexity" evidence="2">
    <location>
        <begin position="856"/>
        <end position="876"/>
    </location>
</feature>
<comment type="caution">
    <text evidence="5">The sequence shown here is derived from an EMBL/GenBank/DDBJ whole genome shotgun (WGS) entry which is preliminary data.</text>
</comment>
<feature type="region of interest" description="Disordered" evidence="2">
    <location>
        <begin position="401"/>
        <end position="430"/>
    </location>
</feature>
<evidence type="ECO:0000259" key="3">
    <source>
        <dbReference type="Pfam" id="PF00725"/>
    </source>
</evidence>
<evidence type="ECO:0000256" key="1">
    <source>
        <dbReference type="ARBA" id="ARBA00023002"/>
    </source>
</evidence>
<accession>A0ABQ9GGI5</accession>
<dbReference type="InterPro" id="IPR008927">
    <property type="entry name" value="6-PGluconate_DH-like_C_sf"/>
</dbReference>
<gene>
    <name evidence="5" type="ORF">PR048_029746</name>
</gene>
<feature type="region of interest" description="Disordered" evidence="2">
    <location>
        <begin position="1309"/>
        <end position="1416"/>
    </location>
</feature>
<dbReference type="Proteomes" id="UP001159363">
    <property type="component" value="Chromosome 12"/>
</dbReference>
<evidence type="ECO:0008006" key="7">
    <source>
        <dbReference type="Google" id="ProtNLM"/>
    </source>
</evidence>
<dbReference type="Gene3D" id="1.10.1040.10">
    <property type="entry name" value="N-(1-d-carboxylethyl)-l-norvaline Dehydrogenase, domain 2"/>
    <property type="match status" value="1"/>
</dbReference>
<keyword evidence="6" id="KW-1185">Reference proteome</keyword>
<feature type="region of interest" description="Disordered" evidence="2">
    <location>
        <begin position="960"/>
        <end position="979"/>
    </location>
</feature>
<feature type="domain" description="3-hydroxyacyl-CoA dehydrogenase C-terminal" evidence="3">
    <location>
        <begin position="1576"/>
        <end position="1624"/>
    </location>
</feature>
<feature type="region of interest" description="Disordered" evidence="2">
    <location>
        <begin position="1455"/>
        <end position="1486"/>
    </location>
</feature>
<evidence type="ECO:0000256" key="2">
    <source>
        <dbReference type="SAM" id="MobiDB-lite"/>
    </source>
</evidence>
<organism evidence="5 6">
    <name type="scientific">Dryococelus australis</name>
    <dbReference type="NCBI Taxonomy" id="614101"/>
    <lineage>
        <taxon>Eukaryota</taxon>
        <taxon>Metazoa</taxon>
        <taxon>Ecdysozoa</taxon>
        <taxon>Arthropoda</taxon>
        <taxon>Hexapoda</taxon>
        <taxon>Insecta</taxon>
        <taxon>Pterygota</taxon>
        <taxon>Neoptera</taxon>
        <taxon>Polyneoptera</taxon>
        <taxon>Phasmatodea</taxon>
        <taxon>Verophasmatodea</taxon>
        <taxon>Anareolatae</taxon>
        <taxon>Phasmatidae</taxon>
        <taxon>Eurycanthinae</taxon>
        <taxon>Dryococelus</taxon>
    </lineage>
</organism>
<feature type="region of interest" description="Disordered" evidence="2">
    <location>
        <begin position="1067"/>
        <end position="1089"/>
    </location>
</feature>
<reference evidence="5 6" key="1">
    <citation type="submission" date="2023-02" db="EMBL/GenBank/DDBJ databases">
        <title>LHISI_Scaffold_Assembly.</title>
        <authorList>
            <person name="Stuart O.P."/>
            <person name="Cleave R."/>
            <person name="Magrath M.J.L."/>
            <person name="Mikheyev A.S."/>
        </authorList>
    </citation>
    <scope>NUCLEOTIDE SEQUENCE [LARGE SCALE GENOMIC DNA]</scope>
    <source>
        <strain evidence="5">Daus_M_001</strain>
        <tissue evidence="5">Leg muscle</tissue>
    </source>
</reference>
<dbReference type="InterPro" id="IPR006108">
    <property type="entry name" value="3HC_DH_C"/>
</dbReference>
<dbReference type="Pfam" id="PF02737">
    <property type="entry name" value="3HCDH_N"/>
    <property type="match status" value="1"/>
</dbReference>